<keyword evidence="2" id="KW-0732">Signal</keyword>
<accession>A0A5Q4C482</accession>
<evidence type="ECO:0000313" key="4">
    <source>
        <dbReference type="Proteomes" id="UP000326340"/>
    </source>
</evidence>
<dbReference type="OrthoDB" id="4851554at2759"/>
<organism evidence="3 4">
    <name type="scientific">Colletotrichum shisoi</name>
    <dbReference type="NCBI Taxonomy" id="2078593"/>
    <lineage>
        <taxon>Eukaryota</taxon>
        <taxon>Fungi</taxon>
        <taxon>Dikarya</taxon>
        <taxon>Ascomycota</taxon>
        <taxon>Pezizomycotina</taxon>
        <taxon>Sordariomycetes</taxon>
        <taxon>Hypocreomycetidae</taxon>
        <taxon>Glomerellales</taxon>
        <taxon>Glomerellaceae</taxon>
        <taxon>Colletotrichum</taxon>
        <taxon>Colletotrichum destructivum species complex</taxon>
    </lineage>
</organism>
<evidence type="ECO:0000313" key="3">
    <source>
        <dbReference type="EMBL" id="TQN74152.1"/>
    </source>
</evidence>
<feature type="region of interest" description="Disordered" evidence="1">
    <location>
        <begin position="114"/>
        <end position="135"/>
    </location>
</feature>
<keyword evidence="4" id="KW-1185">Reference proteome</keyword>
<feature type="signal peptide" evidence="2">
    <location>
        <begin position="1"/>
        <end position="20"/>
    </location>
</feature>
<sequence>MQTKIFAVAVAALSMASVQGAIMQRATIGPAVFVTPEFTINPNELTQAIFQTLDLLRADLVKTTDVVNQLTLTTTNNVFSRISQATDVLAQATANVGTIVAKVTQLLNILNNPPSTTPTLPGPPSSTPTLPGAPATPSVPALALPDIGGAAERVVLAAQALARAITAQLQTLQRQATGITGILLKPVYGASQVAFGTLLTTVGTISDLALGTAVAVLQTADATAAAIDAILARVQKARVNLDPVLVIGLNPDIVF</sequence>
<protein>
    <recommendedName>
        <fullName evidence="5">Cell wall mannoprotein 1</fullName>
    </recommendedName>
</protein>
<evidence type="ECO:0008006" key="5">
    <source>
        <dbReference type="Google" id="ProtNLM"/>
    </source>
</evidence>
<reference evidence="3 4" key="1">
    <citation type="journal article" date="2019" name="Sci. Rep.">
        <title>Colletotrichum shisoi sp. nov., an anthracnose pathogen of Perilla frutescens in Japan: molecular phylogenetic, morphological and genomic evidence.</title>
        <authorList>
            <person name="Gan P."/>
            <person name="Tsushima A."/>
            <person name="Hiroyama R."/>
            <person name="Narusaka M."/>
            <person name="Takano Y."/>
            <person name="Narusaka Y."/>
            <person name="Kawaradani M."/>
            <person name="Damm U."/>
            <person name="Shirasu K."/>
        </authorList>
    </citation>
    <scope>NUCLEOTIDE SEQUENCE [LARGE SCALE GENOMIC DNA]</scope>
    <source>
        <strain evidence="3 4">PG-2018a</strain>
    </source>
</reference>
<dbReference type="AlphaFoldDB" id="A0A5Q4C482"/>
<feature type="chain" id="PRO_5024883840" description="Cell wall mannoprotein 1" evidence="2">
    <location>
        <begin position="21"/>
        <end position="255"/>
    </location>
</feature>
<evidence type="ECO:0000256" key="1">
    <source>
        <dbReference type="SAM" id="MobiDB-lite"/>
    </source>
</evidence>
<dbReference type="Proteomes" id="UP000326340">
    <property type="component" value="Unassembled WGS sequence"/>
</dbReference>
<gene>
    <name evidence="3" type="ORF">CSHISOI_01291</name>
</gene>
<comment type="caution">
    <text evidence="3">The sequence shown here is derived from an EMBL/GenBank/DDBJ whole genome shotgun (WGS) entry which is preliminary data.</text>
</comment>
<evidence type="ECO:0000256" key="2">
    <source>
        <dbReference type="SAM" id="SignalP"/>
    </source>
</evidence>
<proteinExistence type="predicted"/>
<name>A0A5Q4C482_9PEZI</name>
<dbReference type="EMBL" id="PUHP01000052">
    <property type="protein sequence ID" value="TQN74152.1"/>
    <property type="molecule type" value="Genomic_DNA"/>
</dbReference>